<evidence type="ECO:0000259" key="8">
    <source>
        <dbReference type="PROSITE" id="PS50112"/>
    </source>
</evidence>
<dbReference type="InterPro" id="IPR027417">
    <property type="entry name" value="P-loop_NTPase"/>
</dbReference>
<dbReference type="GO" id="GO:0006355">
    <property type="term" value="P:regulation of DNA-templated transcription"/>
    <property type="evidence" value="ECO:0007669"/>
    <property type="project" value="InterPro"/>
</dbReference>
<dbReference type="InterPro" id="IPR000032">
    <property type="entry name" value="HPr-like"/>
</dbReference>
<dbReference type="InterPro" id="IPR030828">
    <property type="entry name" value="HTH_TyrR"/>
</dbReference>
<dbReference type="PROSITE" id="PS50045">
    <property type="entry name" value="SIGMA54_INTERACT_4"/>
    <property type="match status" value="1"/>
</dbReference>
<dbReference type="SUPFAM" id="SSF52540">
    <property type="entry name" value="P-loop containing nucleoside triphosphate hydrolases"/>
    <property type="match status" value="1"/>
</dbReference>
<dbReference type="Gene3D" id="3.30.450.20">
    <property type="entry name" value="PAS domain"/>
    <property type="match status" value="1"/>
</dbReference>
<dbReference type="GO" id="GO:0005524">
    <property type="term" value="F:ATP binding"/>
    <property type="evidence" value="ECO:0007669"/>
    <property type="project" value="UniProtKB-KW"/>
</dbReference>
<feature type="domain" description="PAS" evidence="8">
    <location>
        <begin position="120"/>
        <end position="162"/>
    </location>
</feature>
<dbReference type="InterPro" id="IPR058031">
    <property type="entry name" value="AAA_lid_NorR"/>
</dbReference>
<dbReference type="Gene3D" id="3.30.1340.10">
    <property type="entry name" value="HPr-like"/>
    <property type="match status" value="1"/>
</dbReference>
<evidence type="ECO:0000256" key="1">
    <source>
        <dbReference type="ARBA" id="ARBA00022741"/>
    </source>
</evidence>
<evidence type="ECO:0000256" key="6">
    <source>
        <dbReference type="ARBA" id="ARBA00029500"/>
    </source>
</evidence>
<keyword evidence="11" id="KW-1185">Reference proteome</keyword>
<keyword evidence="3" id="KW-0067">ATP-binding</keyword>
<dbReference type="PROSITE" id="PS00675">
    <property type="entry name" value="SIGMA54_INTERACT_1"/>
    <property type="match status" value="1"/>
</dbReference>
<feature type="domain" description="HPr" evidence="9">
    <location>
        <begin position="16"/>
        <end position="109"/>
    </location>
</feature>
<dbReference type="InterPro" id="IPR035965">
    <property type="entry name" value="PAS-like_dom_sf"/>
</dbReference>
<dbReference type="OrthoDB" id="9771372at2"/>
<name>A0A1H0CW65_9BACI</name>
<dbReference type="PROSITE" id="PS50112">
    <property type="entry name" value="PAS"/>
    <property type="match status" value="1"/>
</dbReference>
<dbReference type="InterPro" id="IPR003593">
    <property type="entry name" value="AAA+_ATPase"/>
</dbReference>
<organism evidence="10 11">
    <name type="scientific">Alkalicoccus daliensis</name>
    <dbReference type="NCBI Taxonomy" id="745820"/>
    <lineage>
        <taxon>Bacteria</taxon>
        <taxon>Bacillati</taxon>
        <taxon>Bacillota</taxon>
        <taxon>Bacilli</taxon>
        <taxon>Bacillales</taxon>
        <taxon>Bacillaceae</taxon>
        <taxon>Alkalicoccus</taxon>
    </lineage>
</organism>
<dbReference type="EMBL" id="FNIL01000002">
    <property type="protein sequence ID" value="SDN62128.1"/>
    <property type="molecule type" value="Genomic_DNA"/>
</dbReference>
<dbReference type="Pfam" id="PF00381">
    <property type="entry name" value="PTS-HPr"/>
    <property type="match status" value="1"/>
</dbReference>
<gene>
    <name evidence="10" type="ORF">SAMN04488053_102253</name>
</gene>
<dbReference type="Gene3D" id="1.10.10.60">
    <property type="entry name" value="Homeodomain-like"/>
    <property type="match status" value="1"/>
</dbReference>
<keyword evidence="1" id="KW-0547">Nucleotide-binding</keyword>
<dbReference type="GO" id="GO:0003677">
    <property type="term" value="F:DNA binding"/>
    <property type="evidence" value="ECO:0007669"/>
    <property type="project" value="UniProtKB-KW"/>
</dbReference>
<dbReference type="Gene3D" id="1.10.8.60">
    <property type="match status" value="1"/>
</dbReference>
<dbReference type="Pfam" id="PF18024">
    <property type="entry name" value="HTH_50"/>
    <property type="match status" value="1"/>
</dbReference>
<dbReference type="Pfam" id="PF25601">
    <property type="entry name" value="AAA_lid_14"/>
    <property type="match status" value="1"/>
</dbReference>
<dbReference type="Pfam" id="PF00158">
    <property type="entry name" value="Sigma54_activat"/>
    <property type="match status" value="1"/>
</dbReference>
<feature type="domain" description="Sigma-54 factor interaction" evidence="7">
    <location>
        <begin position="361"/>
        <end position="590"/>
    </location>
</feature>
<dbReference type="RefSeq" id="WP_090841550.1">
    <property type="nucleotide sequence ID" value="NZ_FNIL01000002.1"/>
</dbReference>
<dbReference type="PROSITE" id="PS51350">
    <property type="entry name" value="PTS_HPR_DOM"/>
    <property type="match status" value="1"/>
</dbReference>
<dbReference type="PROSITE" id="PS00688">
    <property type="entry name" value="SIGMA54_INTERACT_3"/>
    <property type="match status" value="1"/>
</dbReference>
<reference evidence="11" key="1">
    <citation type="submission" date="2016-10" db="EMBL/GenBank/DDBJ databases">
        <authorList>
            <person name="Varghese N."/>
            <person name="Submissions S."/>
        </authorList>
    </citation>
    <scope>NUCLEOTIDE SEQUENCE [LARGE SCALE GENOMIC DNA]</scope>
    <source>
        <strain evidence="11">CGMCC 1.10369</strain>
    </source>
</reference>
<dbReference type="SMART" id="SM00382">
    <property type="entry name" value="AAA"/>
    <property type="match status" value="1"/>
</dbReference>
<keyword evidence="2" id="KW-0058">Aromatic hydrocarbons catabolism</keyword>
<evidence type="ECO:0000256" key="4">
    <source>
        <dbReference type="ARBA" id="ARBA00023015"/>
    </source>
</evidence>
<dbReference type="InterPro" id="IPR025944">
    <property type="entry name" value="Sigma_54_int_dom_CS"/>
</dbReference>
<keyword evidence="5" id="KW-0804">Transcription</keyword>
<dbReference type="InterPro" id="IPR002078">
    <property type="entry name" value="Sigma_54_int"/>
</dbReference>
<evidence type="ECO:0000256" key="3">
    <source>
        <dbReference type="ARBA" id="ARBA00022840"/>
    </source>
</evidence>
<dbReference type="STRING" id="745820.SAMN04488053_102253"/>
<evidence type="ECO:0000256" key="2">
    <source>
        <dbReference type="ARBA" id="ARBA00022797"/>
    </source>
</evidence>
<dbReference type="Proteomes" id="UP000198778">
    <property type="component" value="Unassembled WGS sequence"/>
</dbReference>
<proteinExistence type="predicted"/>
<dbReference type="InterPro" id="IPR035895">
    <property type="entry name" value="HPr-like_sf"/>
</dbReference>
<dbReference type="SUPFAM" id="SSF46689">
    <property type="entry name" value="Homeodomain-like"/>
    <property type="match status" value="1"/>
</dbReference>
<dbReference type="InterPro" id="IPR025662">
    <property type="entry name" value="Sigma_54_int_dom_ATP-bd_1"/>
</dbReference>
<dbReference type="AlphaFoldDB" id="A0A1H0CW65"/>
<dbReference type="PANTHER" id="PTHR32071">
    <property type="entry name" value="TRANSCRIPTIONAL REGULATORY PROTEIN"/>
    <property type="match status" value="1"/>
</dbReference>
<dbReference type="FunFam" id="3.40.50.300:FF:000006">
    <property type="entry name" value="DNA-binding transcriptional regulator NtrC"/>
    <property type="match status" value="1"/>
</dbReference>
<dbReference type="InterPro" id="IPR000014">
    <property type="entry name" value="PAS"/>
</dbReference>
<evidence type="ECO:0000259" key="9">
    <source>
        <dbReference type="PROSITE" id="PS51350"/>
    </source>
</evidence>
<evidence type="ECO:0000313" key="11">
    <source>
        <dbReference type="Proteomes" id="UP000198778"/>
    </source>
</evidence>
<dbReference type="InterPro" id="IPR009057">
    <property type="entry name" value="Homeodomain-like_sf"/>
</dbReference>
<dbReference type="SUPFAM" id="SSF55594">
    <property type="entry name" value="HPr-like"/>
    <property type="match status" value="1"/>
</dbReference>
<keyword evidence="4" id="KW-0805">Transcription regulation</keyword>
<evidence type="ECO:0000259" key="7">
    <source>
        <dbReference type="PROSITE" id="PS50045"/>
    </source>
</evidence>
<protein>
    <recommendedName>
        <fullName evidence="6">HTH-type transcriptional regulatory protein TyrR</fullName>
    </recommendedName>
</protein>
<sequence length="672" mass="76254">MSKFTGKNERNEGLTMRDEKIQVHRKQGLHIRLAAALISTLQQHVSSSEELRSIWIEYNGRRAQIANLLAIVSLKIPTGGEFRLFTDQEEASPLIDVIQDFFSGREEEEDLETDQLLMESSVSMEAAMASMRHGVLVVNKENRITYVNSAAEELIGKTAAQLHFTKASETVPGSKIHQVLAAGTAEWNVRQEIGKNTIITNRSPIFYDGQIIGAVATFEDISSIESTSKELESVKLLQERLQLLIATIHDAIAFFDESGKLLVENRSFTLWTRQERKQPSALLKKAEWDQLKKNITLKKTYEGREGDFYVMKAHPVFLEGMFKGAVVSFIAEREMKDLMRELPEVTVMPDRREGDAAFQELRGRSAVLQETIVMAQKAAATDSTIFINGESGTGKELLAQGIHQASPRRMKPFVAINCASIPTNLLESELFGHERGSFTNAHRTHIGAFEQADCGTLFLDEISELAPEVQSKLLRVLQQREVVRVGGKDRIPINIRILSATNQPVEKLLQSGKFREDLFYRLYVVPLFLPPLRERKEDIPELAETYLRYFSALFQRPLQHISEEFLAGIQNRKWPGNIRELKNVMERVIALNETGYITAQDLPEELIREEKTMPKTLQEVEKEAIRQAAPYYASYNQLGKALGVTHKTIARKLKEYELEHLLGQKEQIHRAK</sequence>
<dbReference type="CDD" id="cd00009">
    <property type="entry name" value="AAA"/>
    <property type="match status" value="1"/>
</dbReference>
<evidence type="ECO:0000256" key="5">
    <source>
        <dbReference type="ARBA" id="ARBA00023163"/>
    </source>
</evidence>
<dbReference type="Gene3D" id="3.40.50.300">
    <property type="entry name" value="P-loop containing nucleotide triphosphate hydrolases"/>
    <property type="match status" value="1"/>
</dbReference>
<dbReference type="PANTHER" id="PTHR32071:SF57">
    <property type="entry name" value="C4-DICARBOXYLATE TRANSPORT TRANSCRIPTIONAL REGULATORY PROTEIN DCTD"/>
    <property type="match status" value="1"/>
</dbReference>
<accession>A0A1H0CW65</accession>
<dbReference type="Pfam" id="PF13426">
    <property type="entry name" value="PAS_9"/>
    <property type="match status" value="1"/>
</dbReference>
<dbReference type="SUPFAM" id="SSF55785">
    <property type="entry name" value="PYP-like sensor domain (PAS domain)"/>
    <property type="match status" value="1"/>
</dbReference>
<evidence type="ECO:0000313" key="10">
    <source>
        <dbReference type="EMBL" id="SDN62128.1"/>
    </source>
</evidence>